<feature type="compositionally biased region" description="Basic and acidic residues" evidence="2">
    <location>
        <begin position="554"/>
        <end position="566"/>
    </location>
</feature>
<reference evidence="3" key="1">
    <citation type="submission" date="2020-05" db="EMBL/GenBank/DDBJ databases">
        <authorList>
            <person name="Chiriac C."/>
            <person name="Salcher M."/>
            <person name="Ghai R."/>
            <person name="Kavagutti S V."/>
        </authorList>
    </citation>
    <scope>NUCLEOTIDE SEQUENCE</scope>
</reference>
<feature type="compositionally biased region" description="Basic and acidic residues" evidence="2">
    <location>
        <begin position="831"/>
        <end position="843"/>
    </location>
</feature>
<feature type="region of interest" description="Disordered" evidence="2">
    <location>
        <begin position="422"/>
        <end position="618"/>
    </location>
</feature>
<evidence type="ECO:0000256" key="1">
    <source>
        <dbReference type="SAM" id="Coils"/>
    </source>
</evidence>
<feature type="region of interest" description="Disordered" evidence="2">
    <location>
        <begin position="644"/>
        <end position="663"/>
    </location>
</feature>
<evidence type="ECO:0008006" key="4">
    <source>
        <dbReference type="Google" id="ProtNLM"/>
    </source>
</evidence>
<feature type="compositionally biased region" description="Basic and acidic residues" evidence="2">
    <location>
        <begin position="511"/>
        <end position="532"/>
    </location>
</feature>
<sequence length="2223" mass="242000">MATREQIYAALKAADAAGNVVDATALARAYQNFASAPDSSLEEAPVPEAPPKRPGFTGAYSNALTTLGLTDELAAYKADPTDANRKKLLDTAHGVDPATGKPKYQGVGFGEGENWEAFKEMLGGSLGQMTAPLAAGYAASLPFGAAAAAETATVAGAPLAIPTLGAGLIAGTTAAIGTGGAQYTIQNAVRQAEEQQKAIEEGKKPEELSLTKAAVAAAPQAVLDQAELFVFGPLARALPMVKSLVTPAGKATESAISKIIEAAQKGTLKTVAGGVTKGIAEGVAFEVPTEIAQQALERWQAGLSLTDDDAVGEYKQAAIGAALLGPVFGGPSGALGALNTRTEAREALTGKKSDKGEDFDEGETPPPPPGAAPSTPAGFDINTATEDEARTNLTSDPKAIEDFNRYRTMGFSVPKAFDYAYRESLDRNPAPKTTAEKSGGPKQDDQGTARDAGADGPEPSVLAPSGEDVDGRTAGTTTGATRAGLDVSGGAAQQTRGRKNGEPGTLEEDGIGAREEARIKYDEDAERLENELRSLSSLPEKENDETDEAYQNRVWEEESRRRDMGAKSEAGAGPSLFDINANPESKEVPRSTFAPAGTGGLPLFTEERNTTGATPLRTDEVLQPTESRLIKAGTPEAEEILRRERPAPREEVPGQTEEDKAADVARERMDNVADYFEGWVGRNPSFAPIRGMVKPYLRAAARAVVEDNVEPTDALLKAIPEKYKVQRAAVRNSFPSGTADAIIPSVPRVPQAMQGPKEVLVDRKLAEAIRFINAYVKNVNAPEIQKEWEAELEKAGIDFTKSEAPIQGSLLPKDTVASFLSRIKEYERARGVEKPAPRAKAAERAPTLFDTPQKTQEEPAASTEEGALLTAEQRERGEYVADKFGGPVVYQDGDLGLVRGYDARSGQPNYIPFKGNKHLYIDVDGDTTALRLSAEEKAQLSAEKARLEAEDAKKQAETPFVTFDKGGVAVSEGVNKQLAGVISGWKKILLPGVKLYVTTEEDAAKNKNNFTGKLRAVGSVTLRKNRQGSASYVGDNTYYIMFKKGTKPTLNLETIAHEMGHVHEIEVLTRTPSKTRTALEAAHFQWLGQQKGKTARELVDALRGRAMGPGVTLTDKNLTAAQLEPYWRSFSEWYADQTARWAVSNEKPVSVVDQFFARLGRALRKFYNTLRGQGYLPNETFAQYMNSVAGSVNLSSVDIARSAGPLFEAKSEAGKAEEGISRGQAQYEQGKNAAEQTSGIELAIEARDPGALNDVAHRAGQNLTKALTKILPTSAMTDIMGYMDKQAGVAAQRVIKEADAASDTKANLSSGLFNLVKPVVKFVNKHGYGVLANMQSTARLYKHDPFLYENAQESVKNDHYIKGYDNLIASATTPSERADYIAGRAKRAAEITETHKVKDELAKLPGGLEAYNILRQFYRDAHNIRRAARDKLFDVMSAGDPAARARFDKIRTDFFEKIRTAPDPNYHNIERSPVQLEEYSPFMRFGDYYLRVTKGVNGEPEYYHFDDATVRRRFLQRRASELGVSATDADMFQTGKLDTQKGRMEFLNSDAALRAMFDLIDSNPRLSPEQKESLKDDAYQARLDALPESDLRQHFKHAKERTGWAPDPLRVYNSYATKFINDITKIQHEQKFNAEVTQARDLLKSMPLGDAKDKLEEYMEAVIGQAKSGFSPPNTNALATFMNRAGFLYFLSGGATAMAQFVSVPGRVVPAVGSVYGYDKAGKLFGKYTKVAWGGKSLRTTLPDGTKEWSYPGLDKSKEIKNNPRLLNAFKTLEEMRVYSLTPTAAIVGLEDTPTTALNAVDHKVKSTILQVSTALFNTTETLSRQMSAMMFYEAAYDARIAKGVDSKQAHVEAIAEAATGTERALGNYRETERPSIMKGPLGRMVFQFKMYSVNTTKFFLENIYLMTRDLDPEVQRRAKSELVGVVAIGGLFSGATGVFGYSVISTAIGMLLSQLEDDEDKRRRIEEDPIFADDYDGYFRYRWLPAHFGKLGASIVEVGPLAALTPLNLASRTSYNDLWLREGLTGGNWSENAKNLILANIGPAVTMGGSLDLAAKDFNDGEVMRGIERMMPAVVRGPLMSYRLATEGAETRKGDKIVSPEEISTGELVGAALGLSPRVVADYQKKRIKALNFQAQLRSNRADILRAINKAAFDNDNDAMQRAMQKKNEFEARYPSLYLIDDDTLDKSFDAYEKVREKTIRGVPVEDDELPYYNFLIDGGAL</sequence>
<accession>A0A6J5RF71</accession>
<protein>
    <recommendedName>
        <fullName evidence="4">Large polyvalent protein associated domain-containing protein</fullName>
    </recommendedName>
</protein>
<organism evidence="3">
    <name type="scientific">uncultured Caudovirales phage</name>
    <dbReference type="NCBI Taxonomy" id="2100421"/>
    <lineage>
        <taxon>Viruses</taxon>
        <taxon>Duplodnaviria</taxon>
        <taxon>Heunggongvirae</taxon>
        <taxon>Uroviricota</taxon>
        <taxon>Caudoviricetes</taxon>
        <taxon>Peduoviridae</taxon>
        <taxon>Maltschvirus</taxon>
        <taxon>Maltschvirus maltsch</taxon>
    </lineage>
</organism>
<proteinExistence type="predicted"/>
<evidence type="ECO:0000313" key="3">
    <source>
        <dbReference type="EMBL" id="CAB4190284.1"/>
    </source>
</evidence>
<name>A0A6J5RF71_9CAUD</name>
<feature type="compositionally biased region" description="Low complexity" evidence="2">
    <location>
        <begin position="472"/>
        <end position="484"/>
    </location>
</feature>
<feature type="region of interest" description="Disordered" evidence="2">
    <location>
        <begin position="347"/>
        <end position="381"/>
    </location>
</feature>
<evidence type="ECO:0000256" key="2">
    <source>
        <dbReference type="SAM" id="MobiDB-lite"/>
    </source>
</evidence>
<gene>
    <name evidence="3" type="ORF">UFOVP1193_49</name>
</gene>
<feature type="region of interest" description="Disordered" evidence="2">
    <location>
        <begin position="36"/>
        <end position="56"/>
    </location>
</feature>
<dbReference type="EMBL" id="LR797156">
    <property type="protein sequence ID" value="CAB4190284.1"/>
    <property type="molecule type" value="Genomic_DNA"/>
</dbReference>
<feature type="compositionally biased region" description="Basic and acidic residues" evidence="2">
    <location>
        <begin position="347"/>
        <end position="356"/>
    </location>
</feature>
<feature type="coiled-coil region" evidence="1">
    <location>
        <begin position="930"/>
        <end position="957"/>
    </location>
</feature>
<feature type="region of interest" description="Disordered" evidence="2">
    <location>
        <begin position="831"/>
        <end position="866"/>
    </location>
</feature>
<keyword evidence="1" id="KW-0175">Coiled coil</keyword>
<dbReference type="NCBIfam" id="NF032893">
    <property type="entry name" value="tail-700"/>
    <property type="match status" value="1"/>
</dbReference>